<evidence type="ECO:0000256" key="1">
    <source>
        <dbReference type="SAM" id="SignalP"/>
    </source>
</evidence>
<evidence type="ECO:0000313" key="2">
    <source>
        <dbReference type="EMBL" id="GAA4629768.1"/>
    </source>
</evidence>
<dbReference type="PROSITE" id="PS51257">
    <property type="entry name" value="PROKAR_LIPOPROTEIN"/>
    <property type="match status" value="1"/>
</dbReference>
<gene>
    <name evidence="2" type="ORF">GCM10023196_052450</name>
</gene>
<dbReference type="InterPro" id="IPR006059">
    <property type="entry name" value="SBP"/>
</dbReference>
<feature type="chain" id="PRO_5045201986" evidence="1">
    <location>
        <begin position="22"/>
        <end position="449"/>
    </location>
</feature>
<keyword evidence="3" id="KW-1185">Reference proteome</keyword>
<protein>
    <submittedName>
        <fullName evidence="2">Extracellular solute-binding protein</fullName>
    </submittedName>
</protein>
<proteinExistence type="predicted"/>
<dbReference type="Pfam" id="PF01547">
    <property type="entry name" value="SBP_bac_1"/>
    <property type="match status" value="1"/>
</dbReference>
<reference evidence="3" key="1">
    <citation type="journal article" date="2019" name="Int. J. Syst. Evol. Microbiol.">
        <title>The Global Catalogue of Microorganisms (GCM) 10K type strain sequencing project: providing services to taxonomists for standard genome sequencing and annotation.</title>
        <authorList>
            <consortium name="The Broad Institute Genomics Platform"/>
            <consortium name="The Broad Institute Genome Sequencing Center for Infectious Disease"/>
            <person name="Wu L."/>
            <person name="Ma J."/>
        </authorList>
    </citation>
    <scope>NUCLEOTIDE SEQUENCE [LARGE SCALE GENOMIC DNA]</scope>
    <source>
        <strain evidence="3">JCM 17939</strain>
    </source>
</reference>
<dbReference type="SUPFAM" id="SSF53850">
    <property type="entry name" value="Periplasmic binding protein-like II"/>
    <property type="match status" value="1"/>
</dbReference>
<dbReference type="InterPro" id="IPR050490">
    <property type="entry name" value="Bact_solute-bd_prot1"/>
</dbReference>
<feature type="signal peptide" evidence="1">
    <location>
        <begin position="1"/>
        <end position="21"/>
    </location>
</feature>
<dbReference type="EMBL" id="BAABHK010000007">
    <property type="protein sequence ID" value="GAA4629768.1"/>
    <property type="molecule type" value="Genomic_DNA"/>
</dbReference>
<sequence>MMRPRRLMVLLTAGLALTSTACGGGDGSKDASGGKVSITVGCMPAKSQPTQRREWNEDVAAFQKLHPDITVVGKDAFPCADPKTFMAKLAGGQMEDVFYTYFTDVQNVIKSGQAADLTKYLGSVKQLPDLQPSVKSVFTGPDGKIYGLPRQNYSMGLLYNRKLFKQAGLNPDTPPATWAELRADAKKIAALGKGTVGYADYSAGNQGGWHFTTELYGQGGDVVSPDGKKAAFNSPQGLAVLENLKQMRWTDDSMGSKQLLQLADVQQLMAAGRLGMYLSAPDNVTALVDQFQGSYKDYGLAPIPEAKATLIGGDGYMVNVKASPAKIKAGLLWLEYYVLTPGQGQLNYQREARYGRAVGLPQPDFYTGSTATTDHSLRAASANVPVANYKPYEDASARIPGKLEPANAQQVYAVLDSVMSAVLTDRNADPGRLLATAQQKVDGILARSN</sequence>
<dbReference type="Proteomes" id="UP001501442">
    <property type="component" value="Unassembled WGS sequence"/>
</dbReference>
<dbReference type="CDD" id="cd13585">
    <property type="entry name" value="PBP2_TMBP_like"/>
    <property type="match status" value="1"/>
</dbReference>
<dbReference type="PANTHER" id="PTHR43649">
    <property type="entry name" value="ARABINOSE-BINDING PROTEIN-RELATED"/>
    <property type="match status" value="1"/>
</dbReference>
<comment type="caution">
    <text evidence="2">The sequence shown here is derived from an EMBL/GenBank/DDBJ whole genome shotgun (WGS) entry which is preliminary data.</text>
</comment>
<evidence type="ECO:0000313" key="3">
    <source>
        <dbReference type="Proteomes" id="UP001501442"/>
    </source>
</evidence>
<keyword evidence="1" id="KW-0732">Signal</keyword>
<organism evidence="2 3">
    <name type="scientific">Actinoallomurus vinaceus</name>
    <dbReference type="NCBI Taxonomy" id="1080074"/>
    <lineage>
        <taxon>Bacteria</taxon>
        <taxon>Bacillati</taxon>
        <taxon>Actinomycetota</taxon>
        <taxon>Actinomycetes</taxon>
        <taxon>Streptosporangiales</taxon>
        <taxon>Thermomonosporaceae</taxon>
        <taxon>Actinoallomurus</taxon>
    </lineage>
</organism>
<dbReference type="Gene3D" id="3.40.190.10">
    <property type="entry name" value="Periplasmic binding protein-like II"/>
    <property type="match status" value="1"/>
</dbReference>
<name>A0ABP8UE68_9ACTN</name>
<dbReference type="PANTHER" id="PTHR43649:SF16">
    <property type="entry name" value="SUGAR-BINDING LIPOPROTEIN"/>
    <property type="match status" value="1"/>
</dbReference>
<accession>A0ABP8UE68</accession>